<evidence type="ECO:0000256" key="8">
    <source>
        <dbReference type="SAM" id="Phobius"/>
    </source>
</evidence>
<feature type="transmembrane region" description="Helical" evidence="8">
    <location>
        <begin position="193"/>
        <end position="216"/>
    </location>
</feature>
<evidence type="ECO:0000256" key="7">
    <source>
        <dbReference type="RuleBase" id="RU362091"/>
    </source>
</evidence>
<evidence type="ECO:0000256" key="2">
    <source>
        <dbReference type="ARBA" id="ARBA00006434"/>
    </source>
</evidence>
<evidence type="ECO:0000256" key="4">
    <source>
        <dbReference type="ARBA" id="ARBA00022692"/>
    </source>
</evidence>
<feature type="transmembrane region" description="Helical" evidence="8">
    <location>
        <begin position="135"/>
        <end position="161"/>
    </location>
</feature>
<keyword evidence="9" id="KW-1185">Reference proteome</keyword>
<keyword evidence="3" id="KW-0813">Transport</keyword>
<sequence>MVVGVDPTVELHISIIIFVGVGAFAALIAFGFHMVRKYVYHDADNLDTTFDAGGKVSIGLTATTIVSQWTWSTTLLQSSTVASKYGISGPYWYAAGATIQVILFAILSIQLKTRAPGAKTFLQVIKARYGKKTHITYCVFAGFTNIVVTASLMLAGCAVLHSLVEGLSVELAVLMLTAVIGGYTLIGGLGATFYVSYFNTTIIFIILIMLVVEIYYNPLEHEENLFGSSDNMYQYLVCSVGPEGNEGRSYLTFLSSGGLFFGIINIVGNFGTVFCDQSYWQSSVAAKPLQGVWGFILGGLTWFAIPFSLATTMGLAYLALSTAQGQAILTPLDIDRGLVVPAVAQRVLGITGEYALIFLIMMAVMSTGSAEVIAVASEEHNRQRVYYLWKSLQNIR</sequence>
<feature type="transmembrane region" description="Helical" evidence="8">
    <location>
        <begin position="292"/>
        <end position="320"/>
    </location>
</feature>
<dbReference type="InterPro" id="IPR038377">
    <property type="entry name" value="Na/Glc_symporter_sf"/>
</dbReference>
<organism evidence="9 10">
    <name type="scientific">Limulus polyphemus</name>
    <name type="common">Atlantic horseshoe crab</name>
    <dbReference type="NCBI Taxonomy" id="6850"/>
    <lineage>
        <taxon>Eukaryota</taxon>
        <taxon>Metazoa</taxon>
        <taxon>Ecdysozoa</taxon>
        <taxon>Arthropoda</taxon>
        <taxon>Chelicerata</taxon>
        <taxon>Merostomata</taxon>
        <taxon>Xiphosura</taxon>
        <taxon>Limulidae</taxon>
        <taxon>Limulus</taxon>
    </lineage>
</organism>
<dbReference type="InterPro" id="IPR031155">
    <property type="entry name" value="DUR"/>
</dbReference>
<feature type="transmembrane region" description="Helical" evidence="8">
    <location>
        <begin position="12"/>
        <end position="32"/>
    </location>
</feature>
<feature type="transmembrane region" description="Helical" evidence="8">
    <location>
        <begin position="354"/>
        <end position="376"/>
    </location>
</feature>
<dbReference type="PROSITE" id="PS50283">
    <property type="entry name" value="NA_SOLUT_SYMP_3"/>
    <property type="match status" value="1"/>
</dbReference>
<keyword evidence="6 8" id="KW-0472">Membrane</keyword>
<dbReference type="RefSeq" id="XP_022237454.1">
    <property type="nucleotide sequence ID" value="XM_022381746.1"/>
</dbReference>
<dbReference type="Proteomes" id="UP000694941">
    <property type="component" value="Unplaced"/>
</dbReference>
<dbReference type="Pfam" id="PF00474">
    <property type="entry name" value="SSF"/>
    <property type="match status" value="1"/>
</dbReference>
<evidence type="ECO:0000256" key="3">
    <source>
        <dbReference type="ARBA" id="ARBA00022448"/>
    </source>
</evidence>
<name>A0ABM1S1E9_LIMPO</name>
<evidence type="ECO:0000256" key="6">
    <source>
        <dbReference type="ARBA" id="ARBA00023136"/>
    </source>
</evidence>
<evidence type="ECO:0000256" key="1">
    <source>
        <dbReference type="ARBA" id="ARBA00004141"/>
    </source>
</evidence>
<proteinExistence type="inferred from homology"/>
<feature type="transmembrane region" description="Helical" evidence="8">
    <location>
        <begin position="91"/>
        <end position="109"/>
    </location>
</feature>
<dbReference type="GeneID" id="106478182"/>
<evidence type="ECO:0000313" key="9">
    <source>
        <dbReference type="Proteomes" id="UP000694941"/>
    </source>
</evidence>
<dbReference type="InterPro" id="IPR001734">
    <property type="entry name" value="Na/solute_symporter"/>
</dbReference>
<keyword evidence="5 8" id="KW-1133">Transmembrane helix</keyword>
<comment type="similarity">
    <text evidence="2 7">Belongs to the sodium:solute symporter (SSF) (TC 2.A.21) family.</text>
</comment>
<accession>A0ABM1S1E9</accession>
<keyword evidence="4 8" id="KW-0812">Transmembrane</keyword>
<evidence type="ECO:0000313" key="10">
    <source>
        <dbReference type="RefSeq" id="XP_022237454.1"/>
    </source>
</evidence>
<comment type="subcellular location">
    <subcellularLocation>
        <location evidence="1">Membrane</location>
        <topology evidence="1">Multi-pass membrane protein</topology>
    </subcellularLocation>
</comment>
<dbReference type="Gene3D" id="1.20.1730.10">
    <property type="entry name" value="Sodium/glucose cotransporter"/>
    <property type="match status" value="1"/>
</dbReference>
<reference evidence="10" key="1">
    <citation type="submission" date="2025-08" db="UniProtKB">
        <authorList>
            <consortium name="RefSeq"/>
        </authorList>
    </citation>
    <scope>IDENTIFICATION</scope>
    <source>
        <tissue evidence="10">Muscle</tissue>
    </source>
</reference>
<dbReference type="PANTHER" id="PTHR46154">
    <property type="match status" value="1"/>
</dbReference>
<gene>
    <name evidence="10" type="primary">LOC106478182</name>
</gene>
<feature type="transmembrane region" description="Helical" evidence="8">
    <location>
        <begin position="167"/>
        <end position="186"/>
    </location>
</feature>
<evidence type="ECO:0000256" key="5">
    <source>
        <dbReference type="ARBA" id="ARBA00022989"/>
    </source>
</evidence>
<protein>
    <submittedName>
        <fullName evidence="10">LOW QUALITY PROTEIN: urea-proton symporter DUR3-like</fullName>
    </submittedName>
</protein>
<dbReference type="PANTHER" id="PTHR46154:SF4">
    <property type="entry name" value="UREA ACTIVE TRANSPORTER"/>
    <property type="match status" value="1"/>
</dbReference>
<feature type="transmembrane region" description="Helical" evidence="8">
    <location>
        <begin position="250"/>
        <end position="271"/>
    </location>
</feature>